<dbReference type="EMBL" id="KV454011">
    <property type="protein sequence ID" value="ODV97495.1"/>
    <property type="molecule type" value="Genomic_DNA"/>
</dbReference>
<evidence type="ECO:0000313" key="11">
    <source>
        <dbReference type="Proteomes" id="UP000094236"/>
    </source>
</evidence>
<evidence type="ECO:0000313" key="10">
    <source>
        <dbReference type="EMBL" id="ODV97495.1"/>
    </source>
</evidence>
<protein>
    <recommendedName>
        <fullName evidence="9">Amino acid permease/ SLC12A domain-containing protein</fullName>
    </recommendedName>
</protein>
<gene>
    <name evidence="10" type="ORF">PACTADRAFT_47407</name>
</gene>
<evidence type="ECO:0000256" key="8">
    <source>
        <dbReference type="SAM" id="Phobius"/>
    </source>
</evidence>
<evidence type="ECO:0000256" key="7">
    <source>
        <dbReference type="ARBA" id="ARBA00023136"/>
    </source>
</evidence>
<keyword evidence="4 8" id="KW-0812">Transmembrane</keyword>
<proteinExistence type="inferred from homology"/>
<evidence type="ECO:0000256" key="5">
    <source>
        <dbReference type="ARBA" id="ARBA00022970"/>
    </source>
</evidence>
<feature type="transmembrane region" description="Helical" evidence="8">
    <location>
        <begin position="407"/>
        <end position="423"/>
    </location>
</feature>
<dbReference type="OrthoDB" id="3900342at2759"/>
<dbReference type="FunFam" id="1.20.1740.10:FF:000017">
    <property type="entry name" value="Amino acid permease"/>
    <property type="match status" value="1"/>
</dbReference>
<evidence type="ECO:0000259" key="9">
    <source>
        <dbReference type="Pfam" id="PF00324"/>
    </source>
</evidence>
<dbReference type="PIRSF" id="PIRSF006060">
    <property type="entry name" value="AA_transporter"/>
    <property type="match status" value="1"/>
</dbReference>
<evidence type="ECO:0000256" key="3">
    <source>
        <dbReference type="ARBA" id="ARBA00022448"/>
    </source>
</evidence>
<name>A0A1E4U0G8_PACTA</name>
<dbReference type="NCBIfam" id="TIGR00913">
    <property type="entry name" value="2A0310"/>
    <property type="match status" value="1"/>
</dbReference>
<evidence type="ECO:0000256" key="2">
    <source>
        <dbReference type="ARBA" id="ARBA00006983"/>
    </source>
</evidence>
<dbReference type="Proteomes" id="UP000094236">
    <property type="component" value="Unassembled WGS sequence"/>
</dbReference>
<feature type="transmembrane region" description="Helical" evidence="8">
    <location>
        <begin position="81"/>
        <end position="99"/>
    </location>
</feature>
<feature type="transmembrane region" description="Helical" evidence="8">
    <location>
        <begin position="154"/>
        <end position="172"/>
    </location>
</feature>
<evidence type="ECO:0000256" key="1">
    <source>
        <dbReference type="ARBA" id="ARBA00004141"/>
    </source>
</evidence>
<keyword evidence="6 8" id="KW-1133">Transmembrane helix</keyword>
<feature type="transmembrane region" description="Helical" evidence="8">
    <location>
        <begin position="429"/>
        <end position="450"/>
    </location>
</feature>
<comment type="similarity">
    <text evidence="2">Belongs to the amino acid-polyamine-organocation (APC) superfamily. YAT (TC 2.A.3.10) family.</text>
</comment>
<feature type="transmembrane region" description="Helical" evidence="8">
    <location>
        <begin position="471"/>
        <end position="496"/>
    </location>
</feature>
<keyword evidence="11" id="KW-1185">Reference proteome</keyword>
<dbReference type="Gene3D" id="1.20.1740.10">
    <property type="entry name" value="Amino acid/polyamine transporter I"/>
    <property type="match status" value="1"/>
</dbReference>
<dbReference type="InterPro" id="IPR004762">
    <property type="entry name" value="Amino_acid_permease_fungi"/>
</dbReference>
<dbReference type="AlphaFoldDB" id="A0A1E4U0G8"/>
<dbReference type="InterPro" id="IPR004841">
    <property type="entry name" value="AA-permease/SLC12A_dom"/>
</dbReference>
<feature type="transmembrane region" description="Helical" evidence="8">
    <location>
        <begin position="192"/>
        <end position="208"/>
    </location>
</feature>
<feature type="transmembrane region" description="Helical" evidence="8">
    <location>
        <begin position="304"/>
        <end position="323"/>
    </location>
</feature>
<feature type="transmembrane region" description="Helical" evidence="8">
    <location>
        <begin position="111"/>
        <end position="133"/>
    </location>
</feature>
<comment type="subcellular location">
    <subcellularLocation>
        <location evidence="1">Membrane</location>
        <topology evidence="1">Multi-pass membrane protein</topology>
    </subcellularLocation>
</comment>
<dbReference type="Pfam" id="PF00324">
    <property type="entry name" value="AA_permease"/>
    <property type="match status" value="1"/>
</dbReference>
<sequence length="585" mass="65087">MLKKTDCSVEQEAETTSDLNVMKTGSFQPVKSRWTRVVDSFRRNQDDETCFEEEEEEDESQVIIRDDRKIKLKQDLHTRHVIMIALSTGIGTGLLVGSAKSLVKGGPASLLIGYAIVGTMLFPTIQSGGELAVAYQNLSGGFNAYAARLIDESFGFSVGWNYCIQWLCVISLELVTGSITIKYWTTTVNPDAFVAIFYVLIVIINFCGSKGYGEAEFFFNSCKVIMLTGFILFGIIVDCGKNPDNEYIGGRYWHDPGAFNYGFKGLCTVFVTAAFSLGQSEFVVLTCAEQANPRKTIPTASKQLFWRIVVFFLGSLTLVGLLVPSNSDELMGSGESATHASPFVLSAKLHHVKVVPHIINAVILLSVLSVGNSALYSASRTLQSLSEQGFAPKFFNYIDRAGRPSRALAISAFFGLFSFVAACDQEETIFNWLLAISGLSQIFTWMSICISHIRFRAALKAQGHSTDELGYVANTGLIGSYYAVTIDILILIAQFWVGLWPAGGDGKPNANNFFQSYLGGCVLLVFYVCHKIYKKNWKLFLRAEDIDIVSDRTFFDADVLKMEKLEEKEQRKTHSFWKKFCHFWC</sequence>
<evidence type="ECO:0000256" key="6">
    <source>
        <dbReference type="ARBA" id="ARBA00022989"/>
    </source>
</evidence>
<feature type="transmembrane region" description="Helical" evidence="8">
    <location>
        <begin position="516"/>
        <end position="533"/>
    </location>
</feature>
<accession>A0A1E4U0G8</accession>
<keyword evidence="5" id="KW-0029">Amino-acid transport</keyword>
<dbReference type="GO" id="GO:0016020">
    <property type="term" value="C:membrane"/>
    <property type="evidence" value="ECO:0007669"/>
    <property type="project" value="UniProtKB-SubCell"/>
</dbReference>
<dbReference type="PANTHER" id="PTHR43341:SF17">
    <property type="entry name" value="GENERAL AMINO ACID PERMEASE AGP1-RELATED"/>
    <property type="match status" value="1"/>
</dbReference>
<feature type="domain" description="Amino acid permease/ SLC12A" evidence="9">
    <location>
        <begin position="80"/>
        <end position="541"/>
    </location>
</feature>
<reference evidence="11" key="1">
    <citation type="submission" date="2016-05" db="EMBL/GenBank/DDBJ databases">
        <title>Comparative genomics of biotechnologically important yeasts.</title>
        <authorList>
            <consortium name="DOE Joint Genome Institute"/>
            <person name="Riley R."/>
            <person name="Haridas S."/>
            <person name="Wolfe K.H."/>
            <person name="Lopes M.R."/>
            <person name="Hittinger C.T."/>
            <person name="Goker M."/>
            <person name="Salamov A."/>
            <person name="Wisecaver J."/>
            <person name="Long T.M."/>
            <person name="Aerts A.L."/>
            <person name="Barry K."/>
            <person name="Choi C."/>
            <person name="Clum A."/>
            <person name="Coughlan A.Y."/>
            <person name="Deshpande S."/>
            <person name="Douglass A.P."/>
            <person name="Hanson S.J."/>
            <person name="Klenk H.-P."/>
            <person name="Labutti K."/>
            <person name="Lapidus A."/>
            <person name="Lindquist E."/>
            <person name="Lipzen A."/>
            <person name="Meier-Kolthoff J.P."/>
            <person name="Ohm R.A."/>
            <person name="Otillar R.P."/>
            <person name="Pangilinan J."/>
            <person name="Peng Y."/>
            <person name="Rokas A."/>
            <person name="Rosa C.A."/>
            <person name="Scheuner C."/>
            <person name="Sibirny A.A."/>
            <person name="Slot J.C."/>
            <person name="Stielow J.B."/>
            <person name="Sun H."/>
            <person name="Kurtzman C.P."/>
            <person name="Blackwell M."/>
            <person name="Grigoriev I.V."/>
            <person name="Jeffries T.W."/>
        </authorList>
    </citation>
    <scope>NUCLEOTIDE SEQUENCE [LARGE SCALE GENOMIC DNA]</scope>
    <source>
        <strain evidence="11">NRRL Y-2460</strain>
    </source>
</reference>
<dbReference type="PANTHER" id="PTHR43341">
    <property type="entry name" value="AMINO ACID PERMEASE"/>
    <property type="match status" value="1"/>
</dbReference>
<feature type="transmembrane region" description="Helical" evidence="8">
    <location>
        <begin position="261"/>
        <end position="284"/>
    </location>
</feature>
<dbReference type="InterPro" id="IPR050524">
    <property type="entry name" value="APC_YAT"/>
</dbReference>
<dbReference type="STRING" id="669874.A0A1E4U0G8"/>
<feature type="transmembrane region" description="Helical" evidence="8">
    <location>
        <begin position="358"/>
        <end position="378"/>
    </location>
</feature>
<dbReference type="GO" id="GO:0015171">
    <property type="term" value="F:amino acid transmembrane transporter activity"/>
    <property type="evidence" value="ECO:0007669"/>
    <property type="project" value="TreeGrafter"/>
</dbReference>
<organism evidence="10 11">
    <name type="scientific">Pachysolen tannophilus NRRL Y-2460</name>
    <dbReference type="NCBI Taxonomy" id="669874"/>
    <lineage>
        <taxon>Eukaryota</taxon>
        <taxon>Fungi</taxon>
        <taxon>Dikarya</taxon>
        <taxon>Ascomycota</taxon>
        <taxon>Saccharomycotina</taxon>
        <taxon>Pichiomycetes</taxon>
        <taxon>Pachysolenaceae</taxon>
        <taxon>Pachysolen</taxon>
    </lineage>
</organism>
<keyword evidence="7 8" id="KW-0472">Membrane</keyword>
<evidence type="ECO:0000256" key="4">
    <source>
        <dbReference type="ARBA" id="ARBA00022692"/>
    </source>
</evidence>
<keyword evidence="3" id="KW-0813">Transport</keyword>
<feature type="transmembrane region" description="Helical" evidence="8">
    <location>
        <begin position="217"/>
        <end position="237"/>
    </location>
</feature>